<sequence>MERVLIAIALLTARVNAENSTLSHDAGASDTCGAIGFGPWSQALEDWVTSAHSDRHGRIMALPSSKGYYVTERIDAPYLSPPPPIHSPHPHTSSNYGHGPPNQGQYSSNQGYMPPNQSPPQGHIPLTSSHASNQGPMPHSKVPKPPGKAPHYAEWANAPPGAGKIVNRPPAKPAPPALDRVDEPPRKHVSETDLFLLSAIEKLVYRADLMEKRLRAVEDGLQHLLVQPTPGVDHEPCPAPFARAGAACYSVRRAPRDWKRAAQDCRAMRAALVELLAAGQRRALLAHLLSADGQKGSDYWTGGLNPGLLWIWSHSARPLTLEDDNGVGGDQTGVSVPGAGRCLALVWDAARRAHVYRGRDCADELRYVCERLPDAPAPSTRDAGPAPAAPAAPAPASPAPATNSTSAPST</sequence>
<feature type="region of interest" description="Disordered" evidence="1">
    <location>
        <begin position="374"/>
        <end position="410"/>
    </location>
</feature>
<dbReference type="RefSeq" id="XP_064076972.1">
    <property type="nucleotide sequence ID" value="XM_064220902.1"/>
</dbReference>
<dbReference type="SMART" id="SM00034">
    <property type="entry name" value="CLECT"/>
    <property type="match status" value="1"/>
</dbReference>
<accession>A0ABM4B0A7</accession>
<feature type="domain" description="C-type lectin" evidence="3">
    <location>
        <begin position="244"/>
        <end position="370"/>
    </location>
</feature>
<evidence type="ECO:0000313" key="4">
    <source>
        <dbReference type="Proteomes" id="UP001652626"/>
    </source>
</evidence>
<keyword evidence="2" id="KW-0732">Signal</keyword>
<proteinExistence type="predicted"/>
<evidence type="ECO:0000256" key="1">
    <source>
        <dbReference type="SAM" id="MobiDB-lite"/>
    </source>
</evidence>
<dbReference type="InterPro" id="IPR016186">
    <property type="entry name" value="C-type_lectin-like/link_sf"/>
</dbReference>
<dbReference type="GeneID" id="113392247"/>
<dbReference type="SUPFAM" id="SSF56436">
    <property type="entry name" value="C-type lectin-like"/>
    <property type="match status" value="1"/>
</dbReference>
<organism evidence="4 5">
    <name type="scientific">Vanessa tameamea</name>
    <name type="common">Kamehameha butterfly</name>
    <dbReference type="NCBI Taxonomy" id="334116"/>
    <lineage>
        <taxon>Eukaryota</taxon>
        <taxon>Metazoa</taxon>
        <taxon>Ecdysozoa</taxon>
        <taxon>Arthropoda</taxon>
        <taxon>Hexapoda</taxon>
        <taxon>Insecta</taxon>
        <taxon>Pterygota</taxon>
        <taxon>Neoptera</taxon>
        <taxon>Endopterygota</taxon>
        <taxon>Lepidoptera</taxon>
        <taxon>Glossata</taxon>
        <taxon>Ditrysia</taxon>
        <taxon>Papilionoidea</taxon>
        <taxon>Nymphalidae</taxon>
        <taxon>Nymphalinae</taxon>
        <taxon>Vanessa</taxon>
    </lineage>
</organism>
<feature type="compositionally biased region" description="Low complexity" evidence="1">
    <location>
        <begin position="399"/>
        <end position="410"/>
    </location>
</feature>
<evidence type="ECO:0000256" key="2">
    <source>
        <dbReference type="SAM" id="SignalP"/>
    </source>
</evidence>
<protein>
    <submittedName>
        <fullName evidence="5">Uncharacterized protein LOC113392247</fullName>
    </submittedName>
</protein>
<dbReference type="InterPro" id="IPR001304">
    <property type="entry name" value="C-type_lectin-like"/>
</dbReference>
<evidence type="ECO:0000259" key="3">
    <source>
        <dbReference type="PROSITE" id="PS50041"/>
    </source>
</evidence>
<feature type="compositionally biased region" description="Pro residues" evidence="1">
    <location>
        <begin position="387"/>
        <end position="398"/>
    </location>
</feature>
<feature type="compositionally biased region" description="Polar residues" evidence="1">
    <location>
        <begin position="126"/>
        <end position="135"/>
    </location>
</feature>
<feature type="compositionally biased region" description="Polar residues" evidence="1">
    <location>
        <begin position="102"/>
        <end position="111"/>
    </location>
</feature>
<name>A0ABM4B0A7_VANTA</name>
<keyword evidence="4" id="KW-1185">Reference proteome</keyword>
<feature type="chain" id="PRO_5046455123" evidence="2">
    <location>
        <begin position="18"/>
        <end position="410"/>
    </location>
</feature>
<evidence type="ECO:0000313" key="5">
    <source>
        <dbReference type="RefSeq" id="XP_064076972.1"/>
    </source>
</evidence>
<gene>
    <name evidence="5" type="primary">LOC113392247</name>
</gene>
<reference evidence="5" key="1">
    <citation type="submission" date="2025-08" db="UniProtKB">
        <authorList>
            <consortium name="RefSeq"/>
        </authorList>
    </citation>
    <scope>IDENTIFICATION</scope>
    <source>
        <tissue evidence="5">Whole body</tissue>
    </source>
</reference>
<feature type="signal peptide" evidence="2">
    <location>
        <begin position="1"/>
        <end position="17"/>
    </location>
</feature>
<feature type="region of interest" description="Disordered" evidence="1">
    <location>
        <begin position="79"/>
        <end position="186"/>
    </location>
</feature>
<dbReference type="Proteomes" id="UP001652626">
    <property type="component" value="Chromosome 5"/>
</dbReference>
<dbReference type="InterPro" id="IPR016187">
    <property type="entry name" value="CTDL_fold"/>
</dbReference>
<dbReference type="Gene3D" id="3.10.100.10">
    <property type="entry name" value="Mannose-Binding Protein A, subunit A"/>
    <property type="match status" value="1"/>
</dbReference>
<dbReference type="PROSITE" id="PS50041">
    <property type="entry name" value="C_TYPE_LECTIN_2"/>
    <property type="match status" value="1"/>
</dbReference>